<dbReference type="GeneID" id="85733034"/>
<feature type="transmembrane region" description="Helical" evidence="1">
    <location>
        <begin position="106"/>
        <end position="135"/>
    </location>
</feature>
<dbReference type="RefSeq" id="WP_318620706.1">
    <property type="nucleotide sequence ID" value="NZ_CP137642.1"/>
</dbReference>
<dbReference type="KEGG" id="mrc:R6Y96_07715"/>
<reference evidence="2 3" key="1">
    <citation type="submission" date="2023-10" db="EMBL/GenBank/DDBJ databases">
        <title>The complete genome sequence of Methanoculleus receptaculi DSM 18860.</title>
        <authorList>
            <person name="Lai S.-J."/>
            <person name="You Y.-T."/>
            <person name="Chen S.-C."/>
        </authorList>
    </citation>
    <scope>NUCLEOTIDE SEQUENCE [LARGE SCALE GENOMIC DNA]</scope>
    <source>
        <strain evidence="2 3">DSM 18860</strain>
    </source>
</reference>
<keyword evidence="1" id="KW-0472">Membrane</keyword>
<evidence type="ECO:0000313" key="3">
    <source>
        <dbReference type="Proteomes" id="UP001305652"/>
    </source>
</evidence>
<keyword evidence="3" id="KW-1185">Reference proteome</keyword>
<dbReference type="AlphaFoldDB" id="A0AAX4FTF7"/>
<feature type="transmembrane region" description="Helical" evidence="1">
    <location>
        <begin position="59"/>
        <end position="85"/>
    </location>
</feature>
<organism evidence="2 3">
    <name type="scientific">Methanoculleus receptaculi</name>
    <dbReference type="NCBI Taxonomy" id="394967"/>
    <lineage>
        <taxon>Archaea</taxon>
        <taxon>Methanobacteriati</taxon>
        <taxon>Methanobacteriota</taxon>
        <taxon>Stenosarchaea group</taxon>
        <taxon>Methanomicrobia</taxon>
        <taxon>Methanomicrobiales</taxon>
        <taxon>Methanomicrobiaceae</taxon>
        <taxon>Methanoculleus</taxon>
    </lineage>
</organism>
<keyword evidence="1" id="KW-0812">Transmembrane</keyword>
<keyword evidence="1" id="KW-1133">Transmembrane helix</keyword>
<dbReference type="Proteomes" id="UP001305652">
    <property type="component" value="Chromosome"/>
</dbReference>
<gene>
    <name evidence="2" type="ORF">R6Y96_07715</name>
</gene>
<evidence type="ECO:0000313" key="2">
    <source>
        <dbReference type="EMBL" id="WOX57185.1"/>
    </source>
</evidence>
<name>A0AAX4FTF7_9EURY</name>
<proteinExistence type="predicted"/>
<evidence type="ECO:0000256" key="1">
    <source>
        <dbReference type="SAM" id="Phobius"/>
    </source>
</evidence>
<protein>
    <submittedName>
        <fullName evidence="2">Zinc ribbon domain-containing protein</fullName>
    </submittedName>
</protein>
<dbReference type="EMBL" id="CP137642">
    <property type="protein sequence ID" value="WOX57185.1"/>
    <property type="molecule type" value="Genomic_DNA"/>
</dbReference>
<accession>A0AAX4FTF7</accession>
<sequence>MPNFCPECGNELISKNAEICPNCGVRLRGSGKSPGIAALCSFIFPGLGQVYNGDIGRGFLILLGTIVGSLFFVIPGLVVFIYGIYDAYATAKRMNTGEIPYREANALHMVLFVVLWFVGIAALFVMSAIIAAFVFGMAGAY</sequence>